<gene>
    <name evidence="2" type="ORF">TrLO_g5976</name>
</gene>
<feature type="transmembrane region" description="Helical" evidence="1">
    <location>
        <begin position="64"/>
        <end position="83"/>
    </location>
</feature>
<reference evidence="3" key="1">
    <citation type="journal article" date="2023" name="Commun. Biol.">
        <title>Genome analysis of Parmales, the sister group of diatoms, reveals the evolutionary specialization of diatoms from phago-mixotrophs to photoautotrophs.</title>
        <authorList>
            <person name="Ban H."/>
            <person name="Sato S."/>
            <person name="Yoshikawa S."/>
            <person name="Yamada K."/>
            <person name="Nakamura Y."/>
            <person name="Ichinomiya M."/>
            <person name="Sato N."/>
            <person name="Blanc-Mathieu R."/>
            <person name="Endo H."/>
            <person name="Kuwata A."/>
            <person name="Ogata H."/>
        </authorList>
    </citation>
    <scope>NUCLEOTIDE SEQUENCE [LARGE SCALE GENOMIC DNA]</scope>
    <source>
        <strain evidence="3">NIES 3700</strain>
    </source>
</reference>
<dbReference type="AlphaFoldDB" id="A0A9W7FHB3"/>
<proteinExistence type="predicted"/>
<evidence type="ECO:0000313" key="3">
    <source>
        <dbReference type="Proteomes" id="UP001165122"/>
    </source>
</evidence>
<keyword evidence="1" id="KW-1133">Transmembrane helix</keyword>
<dbReference type="Proteomes" id="UP001165122">
    <property type="component" value="Unassembled WGS sequence"/>
</dbReference>
<feature type="transmembrane region" description="Helical" evidence="1">
    <location>
        <begin position="89"/>
        <end position="108"/>
    </location>
</feature>
<dbReference type="EMBL" id="BRXW01000172">
    <property type="protein sequence ID" value="GMI12162.1"/>
    <property type="molecule type" value="Genomic_DNA"/>
</dbReference>
<feature type="transmembrane region" description="Helical" evidence="1">
    <location>
        <begin position="134"/>
        <end position="154"/>
    </location>
</feature>
<keyword evidence="1" id="KW-0472">Membrane</keyword>
<comment type="caution">
    <text evidence="2">The sequence shown here is derived from an EMBL/GenBank/DDBJ whole genome shotgun (WGS) entry which is preliminary data.</text>
</comment>
<feature type="transmembrane region" description="Helical" evidence="1">
    <location>
        <begin position="9"/>
        <end position="29"/>
    </location>
</feature>
<keyword evidence="3" id="KW-1185">Reference proteome</keyword>
<organism evidence="2 3">
    <name type="scientific">Triparma laevis f. longispina</name>
    <dbReference type="NCBI Taxonomy" id="1714387"/>
    <lineage>
        <taxon>Eukaryota</taxon>
        <taxon>Sar</taxon>
        <taxon>Stramenopiles</taxon>
        <taxon>Ochrophyta</taxon>
        <taxon>Bolidophyceae</taxon>
        <taxon>Parmales</taxon>
        <taxon>Triparmaceae</taxon>
        <taxon>Triparma</taxon>
    </lineage>
</organism>
<name>A0A9W7FHB3_9STRA</name>
<keyword evidence="1" id="KW-0812">Transmembrane</keyword>
<evidence type="ECO:0000313" key="2">
    <source>
        <dbReference type="EMBL" id="GMI12162.1"/>
    </source>
</evidence>
<evidence type="ECO:0000256" key="1">
    <source>
        <dbReference type="SAM" id="Phobius"/>
    </source>
</evidence>
<sequence>MYSSRPTNILTFVAVIFCSVELLTVYMLLFDEDAVAFPDSISLGAFSGYRLLSLDSPASRQLRFYSCFVANNKLMMCCFLGAAARSESASTRILSCFFALGGCVMYFWRMHWMLTMMEEGGDVKEGMAKGTRNIIGFVFVPLWALALAAEIRAARAEAAFVRRWSTEKRY</sequence>
<accession>A0A9W7FHB3</accession>
<protein>
    <submittedName>
        <fullName evidence="2">Uncharacterized protein</fullName>
    </submittedName>
</protein>